<feature type="transmembrane region" description="Helical" evidence="6">
    <location>
        <begin position="577"/>
        <end position="594"/>
    </location>
</feature>
<evidence type="ECO:0000256" key="3">
    <source>
        <dbReference type="ARBA" id="ARBA00022989"/>
    </source>
</evidence>
<dbReference type="GO" id="GO:0099604">
    <property type="term" value="F:ligand-gated calcium channel activity"/>
    <property type="evidence" value="ECO:0007669"/>
    <property type="project" value="TreeGrafter"/>
</dbReference>
<name>A0A8W8JN38_MAGGI</name>
<protein>
    <recommendedName>
        <fullName evidence="11">Ion transport domain-containing protein</fullName>
    </recommendedName>
</protein>
<feature type="transmembrane region" description="Helical" evidence="6">
    <location>
        <begin position="699"/>
        <end position="724"/>
    </location>
</feature>
<feature type="compositionally biased region" description="Basic and acidic residues" evidence="5">
    <location>
        <begin position="103"/>
        <end position="116"/>
    </location>
</feature>
<evidence type="ECO:0000313" key="10">
    <source>
        <dbReference type="Proteomes" id="UP000005408"/>
    </source>
</evidence>
<feature type="domain" description="TRPM-like" evidence="8">
    <location>
        <begin position="121"/>
        <end position="348"/>
    </location>
</feature>
<evidence type="ECO:0008006" key="11">
    <source>
        <dbReference type="Google" id="ProtNLM"/>
    </source>
</evidence>
<evidence type="ECO:0000256" key="6">
    <source>
        <dbReference type="SAM" id="Phobius"/>
    </source>
</evidence>
<dbReference type="PANTHER" id="PTHR13800">
    <property type="entry name" value="TRANSIENT RECEPTOR POTENTIAL CATION CHANNEL, SUBFAMILY M, MEMBER 6"/>
    <property type="match status" value="1"/>
</dbReference>
<proteinExistence type="predicted"/>
<evidence type="ECO:0000259" key="7">
    <source>
        <dbReference type="Pfam" id="PF00520"/>
    </source>
</evidence>
<evidence type="ECO:0000256" key="2">
    <source>
        <dbReference type="ARBA" id="ARBA00022692"/>
    </source>
</evidence>
<feature type="compositionally biased region" description="Basic residues" evidence="5">
    <location>
        <begin position="64"/>
        <end position="76"/>
    </location>
</feature>
<dbReference type="InterPro" id="IPR057366">
    <property type="entry name" value="TRPM-like"/>
</dbReference>
<evidence type="ECO:0000256" key="5">
    <source>
        <dbReference type="SAM" id="MobiDB-lite"/>
    </source>
</evidence>
<dbReference type="AlphaFoldDB" id="A0A8W8JN38"/>
<sequence>MDGMEENVESASAYSGVLQRRSLHQTQYVPFGSPLRREAREEKWESQRNQINSDKEPTPEKRETKKSKTNKPKRNNYKLQDGSNGAGPAVYSASVNGTNANNDEDKGCVDETGQNRKEPELTLADALVQDRLKSVKLFLKNGNDLSQFKKISSLQNLYLECFKEKNDVSARLLRKRINKLRFIEELKQALCCGYAKDNEKKPGLLNYIGNVIADLLGNKNINMYPVQGKEQLENHAKHLFIWAVLMNRMRLARFFWRIGTDYYIETALFASCLLKKLSKMASDEYEQELSESLTRHSSEYEMMASKVLDICYQQNRERSKQLLIREMSELGNTTLFCLAEENKLMDFMGRTCCQAKLEDIWKDVIPLSTSRKMIVASIFMPLLISVKLFVENKFDDLNPLCTKDEELMPEHQDDAFREDSCVKRAYRCNEKVTSSPDSKSKTQEGVGHHWCCKKAKECFQDICSFYTAPVTKFITTMFANIVFLGLFSFFVLTDLHPLGENGAPSLVEIFTWIYAINGVMDEINQVVTRNHGSIWYNIRSWLRSTWNWFDIAIYLSFLTSVILRLSLYGKDFIWARMLYSLTLGMCFFRLLQYFDADKNIGPKVTMISRMLNDLRFFLLILVVFILSFGVTYHANLYPNAPQQWSVLKDVLYYPYWQMYGELSLENIEGNEPSEDAGTCTKNETLWRSGKMERCPEKSFLAVLVMAAFLLLTNVLLLNLLIAMFSDTVKKVHDNSEMEWKFHRFFLVYEYYNKPFLFQPLNILVYIFWPLRRHFCKKDRFKMKLNEVDHELSKLQREAMKKYMPSWWTEIENKLKTIFERVDTVNENVDEIKDKVYDLWWRHQKLKDR</sequence>
<evidence type="ECO:0000256" key="1">
    <source>
        <dbReference type="ARBA" id="ARBA00004141"/>
    </source>
</evidence>
<keyword evidence="3 6" id="KW-1133">Transmembrane helix</keyword>
<dbReference type="Pfam" id="PF25508">
    <property type="entry name" value="TRPM2"/>
    <property type="match status" value="1"/>
</dbReference>
<dbReference type="GO" id="GO:0005886">
    <property type="term" value="C:plasma membrane"/>
    <property type="evidence" value="ECO:0007669"/>
    <property type="project" value="TreeGrafter"/>
</dbReference>
<evidence type="ECO:0000313" key="9">
    <source>
        <dbReference type="EnsemblMetazoa" id="G19471.1:cds"/>
    </source>
</evidence>
<accession>A0A8W8JN38</accession>
<evidence type="ECO:0000259" key="8">
    <source>
        <dbReference type="Pfam" id="PF25508"/>
    </source>
</evidence>
<dbReference type="EnsemblMetazoa" id="G19471.1">
    <property type="protein sequence ID" value="G19471.1:cds"/>
    <property type="gene ID" value="G19471"/>
</dbReference>
<evidence type="ECO:0000256" key="4">
    <source>
        <dbReference type="ARBA" id="ARBA00023136"/>
    </source>
</evidence>
<feature type="transmembrane region" description="Helical" evidence="6">
    <location>
        <begin position="546"/>
        <end position="565"/>
    </location>
</feature>
<keyword evidence="4 6" id="KW-0472">Membrane</keyword>
<dbReference type="InterPro" id="IPR005821">
    <property type="entry name" value="Ion_trans_dom"/>
</dbReference>
<reference evidence="9" key="1">
    <citation type="submission" date="2022-08" db="UniProtKB">
        <authorList>
            <consortium name="EnsemblMetazoa"/>
        </authorList>
    </citation>
    <scope>IDENTIFICATION</scope>
    <source>
        <strain evidence="9">05x7-T-G4-1.051#20</strain>
    </source>
</reference>
<keyword evidence="2 6" id="KW-0812">Transmembrane</keyword>
<dbReference type="Proteomes" id="UP000005408">
    <property type="component" value="Unassembled WGS sequence"/>
</dbReference>
<feature type="compositionally biased region" description="Basic and acidic residues" evidence="5">
    <location>
        <begin position="35"/>
        <end position="46"/>
    </location>
</feature>
<feature type="transmembrane region" description="Helical" evidence="6">
    <location>
        <begin position="473"/>
        <end position="492"/>
    </location>
</feature>
<keyword evidence="10" id="KW-1185">Reference proteome</keyword>
<feature type="transmembrane region" description="Helical" evidence="6">
    <location>
        <begin position="614"/>
        <end position="634"/>
    </location>
</feature>
<feature type="domain" description="Ion transport" evidence="7">
    <location>
        <begin position="474"/>
        <end position="734"/>
    </location>
</feature>
<comment type="subcellular location">
    <subcellularLocation>
        <location evidence="1">Membrane</location>
        <topology evidence="1">Multi-pass membrane protein</topology>
    </subcellularLocation>
</comment>
<dbReference type="InterPro" id="IPR050927">
    <property type="entry name" value="TRPM"/>
</dbReference>
<organism evidence="9 10">
    <name type="scientific">Magallana gigas</name>
    <name type="common">Pacific oyster</name>
    <name type="synonym">Crassostrea gigas</name>
    <dbReference type="NCBI Taxonomy" id="29159"/>
    <lineage>
        <taxon>Eukaryota</taxon>
        <taxon>Metazoa</taxon>
        <taxon>Spiralia</taxon>
        <taxon>Lophotrochozoa</taxon>
        <taxon>Mollusca</taxon>
        <taxon>Bivalvia</taxon>
        <taxon>Autobranchia</taxon>
        <taxon>Pteriomorphia</taxon>
        <taxon>Ostreida</taxon>
        <taxon>Ostreoidea</taxon>
        <taxon>Ostreidae</taxon>
        <taxon>Magallana</taxon>
    </lineage>
</organism>
<dbReference type="PANTHER" id="PTHR13800:SF12">
    <property type="entry name" value="TRANSIENT RECEPTOR POTENTIAL CATION CHANNEL SUBFAMILY M MEMBER-LIKE 2"/>
    <property type="match status" value="1"/>
</dbReference>
<feature type="region of interest" description="Disordered" evidence="5">
    <location>
        <begin position="1"/>
        <end position="116"/>
    </location>
</feature>
<feature type="compositionally biased region" description="Basic and acidic residues" evidence="5">
    <location>
        <begin position="53"/>
        <end position="63"/>
    </location>
</feature>
<dbReference type="Pfam" id="PF00520">
    <property type="entry name" value="Ion_trans"/>
    <property type="match status" value="1"/>
</dbReference>